<organism evidence="1 2">
    <name type="scientific">Scomber scombrus</name>
    <name type="common">Atlantic mackerel</name>
    <name type="synonym">Scomber vernalis</name>
    <dbReference type="NCBI Taxonomy" id="13677"/>
    <lineage>
        <taxon>Eukaryota</taxon>
        <taxon>Metazoa</taxon>
        <taxon>Chordata</taxon>
        <taxon>Craniata</taxon>
        <taxon>Vertebrata</taxon>
        <taxon>Euteleostomi</taxon>
        <taxon>Actinopterygii</taxon>
        <taxon>Neopterygii</taxon>
        <taxon>Teleostei</taxon>
        <taxon>Neoteleostei</taxon>
        <taxon>Acanthomorphata</taxon>
        <taxon>Pelagiaria</taxon>
        <taxon>Scombriformes</taxon>
        <taxon>Scombridae</taxon>
        <taxon>Scomber</taxon>
    </lineage>
</organism>
<protein>
    <submittedName>
        <fullName evidence="1">Uncharacterized protein</fullName>
    </submittedName>
</protein>
<accession>A0AAV1NHS3</accession>
<keyword evidence="2" id="KW-1185">Reference proteome</keyword>
<dbReference type="AlphaFoldDB" id="A0AAV1NHS3"/>
<name>A0AAV1NHS3_SCOSC</name>
<dbReference type="EMBL" id="CAWUFR010000037">
    <property type="protein sequence ID" value="CAK6959025.1"/>
    <property type="molecule type" value="Genomic_DNA"/>
</dbReference>
<sequence length="120" mass="13488">MIFADPSDDRIIVGFIDGLMNRKLKEKASHVIDSCRRVRFGGAAVGQLLLFRLALISTVLLGSEQMRIYSISFERVVAYFWISRRGAVTRGCSTFDGKQEVGRLLTLKCHNMEKAVFSIS</sequence>
<evidence type="ECO:0000313" key="2">
    <source>
        <dbReference type="Proteomes" id="UP001314229"/>
    </source>
</evidence>
<reference evidence="1 2" key="1">
    <citation type="submission" date="2024-01" db="EMBL/GenBank/DDBJ databases">
        <authorList>
            <person name="Alioto T."/>
            <person name="Alioto T."/>
            <person name="Gomez Garrido J."/>
        </authorList>
    </citation>
    <scope>NUCLEOTIDE SEQUENCE [LARGE SCALE GENOMIC DNA]</scope>
</reference>
<proteinExistence type="predicted"/>
<comment type="caution">
    <text evidence="1">The sequence shown here is derived from an EMBL/GenBank/DDBJ whole genome shotgun (WGS) entry which is preliminary data.</text>
</comment>
<dbReference type="Proteomes" id="UP001314229">
    <property type="component" value="Unassembled WGS sequence"/>
</dbReference>
<evidence type="ECO:0000313" key="1">
    <source>
        <dbReference type="EMBL" id="CAK6959025.1"/>
    </source>
</evidence>
<gene>
    <name evidence="1" type="ORF">FSCOSCO3_A006475</name>
</gene>